<dbReference type="InParanoid" id="A0A2P5ER71"/>
<reference evidence="3" key="1">
    <citation type="submission" date="2016-06" db="EMBL/GenBank/DDBJ databases">
        <title>Parallel loss of symbiosis genes in relatives of nitrogen-fixing non-legume Parasponia.</title>
        <authorList>
            <person name="Van Velzen R."/>
            <person name="Holmer R."/>
            <person name="Bu F."/>
            <person name="Rutten L."/>
            <person name="Van Zeijl A."/>
            <person name="Liu W."/>
            <person name="Santuari L."/>
            <person name="Cao Q."/>
            <person name="Sharma T."/>
            <person name="Shen D."/>
            <person name="Roswanjaya Y."/>
            <person name="Wardhani T."/>
            <person name="Kalhor M.S."/>
            <person name="Jansen J."/>
            <person name="Van den Hoogen J."/>
            <person name="Gungor B."/>
            <person name="Hartog M."/>
            <person name="Hontelez J."/>
            <person name="Verver J."/>
            <person name="Yang W.-C."/>
            <person name="Schijlen E."/>
            <person name="Repin R."/>
            <person name="Schilthuizen M."/>
            <person name="Schranz E."/>
            <person name="Heidstra R."/>
            <person name="Miyata K."/>
            <person name="Fedorova E."/>
            <person name="Kohlen W."/>
            <person name="Bisseling T."/>
            <person name="Smit S."/>
            <person name="Geurts R."/>
        </authorList>
    </citation>
    <scope>NUCLEOTIDE SEQUENCE [LARGE SCALE GENOMIC DNA]</scope>
    <source>
        <strain evidence="3">cv. RG33-2</strain>
    </source>
</reference>
<dbReference type="PANTHER" id="PTHR33355">
    <property type="entry name" value="WALL-ASSOCIATED RECEPTOR KINASE CARBOXY-TERMINAL PROTEIN-RELATED"/>
    <property type="match status" value="1"/>
</dbReference>
<organism evidence="2 3">
    <name type="scientific">Trema orientale</name>
    <name type="common">Charcoal tree</name>
    <name type="synonym">Celtis orientalis</name>
    <dbReference type="NCBI Taxonomy" id="63057"/>
    <lineage>
        <taxon>Eukaryota</taxon>
        <taxon>Viridiplantae</taxon>
        <taxon>Streptophyta</taxon>
        <taxon>Embryophyta</taxon>
        <taxon>Tracheophyta</taxon>
        <taxon>Spermatophyta</taxon>
        <taxon>Magnoliopsida</taxon>
        <taxon>eudicotyledons</taxon>
        <taxon>Gunneridae</taxon>
        <taxon>Pentapetalae</taxon>
        <taxon>rosids</taxon>
        <taxon>fabids</taxon>
        <taxon>Rosales</taxon>
        <taxon>Cannabaceae</taxon>
        <taxon>Trema</taxon>
    </lineage>
</organism>
<comment type="caution">
    <text evidence="2">The sequence shown here is derived from an EMBL/GenBank/DDBJ whole genome shotgun (WGS) entry which is preliminary data.</text>
</comment>
<gene>
    <name evidence="2" type="ORF">TorRG33x02_162430</name>
</gene>
<dbReference type="STRING" id="63057.A0A2P5ER71"/>
<dbReference type="OrthoDB" id="782771at2759"/>
<dbReference type="InterPro" id="IPR010399">
    <property type="entry name" value="Tify_dom"/>
</dbReference>
<protein>
    <submittedName>
        <fullName evidence="2">Tify domain containing protein</fullName>
    </submittedName>
</protein>
<evidence type="ECO:0000259" key="1">
    <source>
        <dbReference type="PROSITE" id="PS51320"/>
    </source>
</evidence>
<dbReference type="Pfam" id="PF06200">
    <property type="entry name" value="tify"/>
    <property type="match status" value="1"/>
</dbReference>
<evidence type="ECO:0000313" key="2">
    <source>
        <dbReference type="EMBL" id="PON88041.1"/>
    </source>
</evidence>
<accession>A0A2P5ER71</accession>
<feature type="domain" description="Tify" evidence="1">
    <location>
        <begin position="40"/>
        <end position="74"/>
    </location>
</feature>
<dbReference type="Proteomes" id="UP000237000">
    <property type="component" value="Unassembled WGS sequence"/>
</dbReference>
<proteinExistence type="predicted"/>
<evidence type="ECO:0000313" key="3">
    <source>
        <dbReference type="Proteomes" id="UP000237000"/>
    </source>
</evidence>
<keyword evidence="3" id="KW-1185">Reference proteome</keyword>
<dbReference type="PROSITE" id="PS51320">
    <property type="entry name" value="TIFY"/>
    <property type="match status" value="1"/>
</dbReference>
<dbReference type="EMBL" id="JXTC01000110">
    <property type="protein sequence ID" value="PON88041.1"/>
    <property type="molecule type" value="Genomic_DNA"/>
</dbReference>
<dbReference type="AlphaFoldDB" id="A0A2P5ER71"/>
<sequence length="238" mass="26971">MRKNYSLDTFGVNFPTLSSVPIPFHCQQTPSMNVNPIPSVLSHQQQVTVFFNGRAFVCDMTELQARAIILIASREMEERRDTQGSELALSIWLQSQLCRSPGSGPLRYRVGFLGLQRPILLQRGIRNRVAGECPGLHICVYDSPLGFESSYNLDLSKLQCSSYTSIYKFGDQDDPTKWQFGVSLRYNESSYSNECKDYEESSEFSGLDESFTCIYHNGINTSVNCFGQGFSYEFTNYV</sequence>
<name>A0A2P5ER71_TREOI</name>
<dbReference type="PANTHER" id="PTHR33355:SF13">
    <property type="entry name" value="WALL-ASSOCIATED RECEPTOR KINASE 3-LIKE"/>
    <property type="match status" value="1"/>
</dbReference>